<comment type="catalytic activity">
    <reaction evidence="10">
        <text>an acyl phosphate + sn-glycerol 3-phosphate = a 1-acyl-sn-glycero-3-phosphate + phosphate</text>
        <dbReference type="Rhea" id="RHEA:34075"/>
        <dbReference type="ChEBI" id="CHEBI:43474"/>
        <dbReference type="ChEBI" id="CHEBI:57597"/>
        <dbReference type="ChEBI" id="CHEBI:57970"/>
        <dbReference type="ChEBI" id="CHEBI:59918"/>
        <dbReference type="EC" id="2.3.1.275"/>
    </reaction>
</comment>
<accession>A0AAX3BFX8</accession>
<dbReference type="RefSeq" id="WP_271436356.1">
    <property type="nucleotide sequence ID" value="NZ_CP073355.1"/>
</dbReference>
<sequence length="204" mass="22245">MGISQLVLFTLGGFLIGSLPFAVWLGKLFLKKDVRHYGDHNPGATNVFRAGGRMVGVLAVILEIGKGALPATLAYHILGIRGWWLVLILLSPVMGHHLSPFLGFRGGKAVAATLGVWGAVTLGIIPASGGIVTFVLKFFLASDSWIVMVLCFANLVAGYFFGIWKEWELFAGFLLNWLILIWTHRKDLVSLPKIKKSSPTNTDL</sequence>
<dbReference type="InterPro" id="IPR003811">
    <property type="entry name" value="G3P_acylTferase_PlsY"/>
</dbReference>
<keyword evidence="11" id="KW-0012">Acyltransferase</keyword>
<keyword evidence="4 10" id="KW-0812">Transmembrane</keyword>
<reference evidence="11" key="2">
    <citation type="submission" date="2022-06" db="EMBL/GenBank/DDBJ databases">
        <title>Thermospira aquatica gen. nov., sp. nov.</title>
        <authorList>
            <person name="Ben Ali Gam Z."/>
            <person name="Labat M."/>
        </authorList>
    </citation>
    <scope>NUCLEOTIDE SEQUENCE</scope>
    <source>
        <strain evidence="11">F1F22</strain>
    </source>
</reference>
<evidence type="ECO:0000256" key="9">
    <source>
        <dbReference type="ARBA" id="ARBA00023264"/>
    </source>
</evidence>
<keyword evidence="1 10" id="KW-1003">Cell membrane</keyword>
<evidence type="ECO:0000256" key="2">
    <source>
        <dbReference type="ARBA" id="ARBA00022516"/>
    </source>
</evidence>
<comment type="similarity">
    <text evidence="10">Belongs to the PlsY family.</text>
</comment>
<dbReference type="Proteomes" id="UP001056539">
    <property type="component" value="Chromosome"/>
</dbReference>
<keyword evidence="12" id="KW-1185">Reference proteome</keyword>
<feature type="transmembrane region" description="Helical" evidence="10">
    <location>
        <begin position="145"/>
        <end position="163"/>
    </location>
</feature>
<proteinExistence type="inferred from homology"/>
<keyword evidence="8 10" id="KW-0594">Phospholipid biosynthesis</keyword>
<evidence type="ECO:0000256" key="10">
    <source>
        <dbReference type="HAMAP-Rule" id="MF_01043"/>
    </source>
</evidence>
<dbReference type="EC" id="2.3.1.275" evidence="10"/>
<keyword evidence="7 10" id="KW-0472">Membrane</keyword>
<comment type="subcellular location">
    <subcellularLocation>
        <location evidence="10">Cell membrane</location>
        <topology evidence="10">Multi-pass membrane protein</topology>
    </subcellularLocation>
</comment>
<dbReference type="KEGG" id="taqu:KDW03_05350"/>
<evidence type="ECO:0000313" key="11">
    <source>
        <dbReference type="EMBL" id="URA11222.1"/>
    </source>
</evidence>
<dbReference type="EMBL" id="CP073355">
    <property type="protein sequence ID" value="URA11222.1"/>
    <property type="molecule type" value="Genomic_DNA"/>
</dbReference>
<evidence type="ECO:0000256" key="3">
    <source>
        <dbReference type="ARBA" id="ARBA00022679"/>
    </source>
</evidence>
<gene>
    <name evidence="10" type="primary">plsY</name>
    <name evidence="11" type="ORF">KDW03_05350</name>
</gene>
<dbReference type="SMART" id="SM01207">
    <property type="entry name" value="G3P_acyltransf"/>
    <property type="match status" value="1"/>
</dbReference>
<evidence type="ECO:0000256" key="8">
    <source>
        <dbReference type="ARBA" id="ARBA00023209"/>
    </source>
</evidence>
<evidence type="ECO:0000313" key="12">
    <source>
        <dbReference type="Proteomes" id="UP001056539"/>
    </source>
</evidence>
<evidence type="ECO:0000256" key="7">
    <source>
        <dbReference type="ARBA" id="ARBA00023136"/>
    </source>
</evidence>
<keyword evidence="3 10" id="KW-0808">Transferase</keyword>
<protein>
    <recommendedName>
        <fullName evidence="10">Glycerol-3-phosphate acyltransferase</fullName>
    </recommendedName>
    <alternativeName>
        <fullName evidence="10">Acyl-PO4 G3P acyltransferase</fullName>
    </alternativeName>
    <alternativeName>
        <fullName evidence="10">Acyl-phosphate--glycerol-3-phosphate acyltransferase</fullName>
    </alternativeName>
    <alternativeName>
        <fullName evidence="10">G3P acyltransferase</fullName>
        <shortName evidence="10">GPAT</shortName>
        <ecNumber evidence="10">2.3.1.275</ecNumber>
    </alternativeName>
    <alternativeName>
        <fullName evidence="10">Lysophosphatidic acid synthase</fullName>
        <shortName evidence="10">LPA synthase</shortName>
    </alternativeName>
</protein>
<comment type="subunit">
    <text evidence="10">Probably interacts with PlsX.</text>
</comment>
<keyword evidence="5 10" id="KW-1133">Transmembrane helix</keyword>
<dbReference type="GO" id="GO:0043772">
    <property type="term" value="F:acyl-phosphate glycerol-3-phosphate acyltransferase activity"/>
    <property type="evidence" value="ECO:0007669"/>
    <property type="project" value="UniProtKB-UniRule"/>
</dbReference>
<evidence type="ECO:0000256" key="5">
    <source>
        <dbReference type="ARBA" id="ARBA00022989"/>
    </source>
</evidence>
<reference evidence="11" key="1">
    <citation type="submission" date="2021-04" db="EMBL/GenBank/DDBJ databases">
        <authorList>
            <person name="Postec A."/>
        </authorList>
    </citation>
    <scope>NUCLEOTIDE SEQUENCE</scope>
    <source>
        <strain evidence="11">F1F22</strain>
    </source>
</reference>
<dbReference type="PANTHER" id="PTHR30309:SF0">
    <property type="entry name" value="GLYCEROL-3-PHOSPHATE ACYLTRANSFERASE-RELATED"/>
    <property type="match status" value="1"/>
</dbReference>
<evidence type="ECO:0000256" key="4">
    <source>
        <dbReference type="ARBA" id="ARBA00022692"/>
    </source>
</evidence>
<dbReference type="GO" id="GO:0008654">
    <property type="term" value="P:phospholipid biosynthetic process"/>
    <property type="evidence" value="ECO:0007669"/>
    <property type="project" value="UniProtKB-UniRule"/>
</dbReference>
<comment type="function">
    <text evidence="10">Catalyzes the transfer of an acyl group from acyl-phosphate (acyl-PO(4)) to glycerol-3-phosphate (G3P) to form lysophosphatidic acid (LPA). This enzyme utilizes acyl-phosphate as fatty acyl donor, but not acyl-CoA or acyl-ACP.</text>
</comment>
<name>A0AAX3BFX8_9SPIR</name>
<feature type="transmembrane region" description="Helical" evidence="10">
    <location>
        <begin position="114"/>
        <end position="136"/>
    </location>
</feature>
<dbReference type="AlphaFoldDB" id="A0AAX3BFX8"/>
<feature type="transmembrane region" description="Helical" evidence="10">
    <location>
        <begin position="6"/>
        <end position="26"/>
    </location>
</feature>
<dbReference type="Pfam" id="PF02660">
    <property type="entry name" value="G3P_acyltransf"/>
    <property type="match status" value="1"/>
</dbReference>
<dbReference type="HAMAP" id="MF_01043">
    <property type="entry name" value="PlsY"/>
    <property type="match status" value="1"/>
</dbReference>
<comment type="pathway">
    <text evidence="10">Lipid metabolism; phospholipid metabolism.</text>
</comment>
<feature type="transmembrane region" description="Helical" evidence="10">
    <location>
        <begin position="73"/>
        <end position="94"/>
    </location>
</feature>
<organism evidence="11 12">
    <name type="scientific">Thermospira aquatica</name>
    <dbReference type="NCBI Taxonomy" id="2828656"/>
    <lineage>
        <taxon>Bacteria</taxon>
        <taxon>Pseudomonadati</taxon>
        <taxon>Spirochaetota</taxon>
        <taxon>Spirochaetia</taxon>
        <taxon>Brevinematales</taxon>
        <taxon>Thermospiraceae</taxon>
        <taxon>Thermospira</taxon>
    </lineage>
</organism>
<keyword evidence="2 10" id="KW-0444">Lipid biosynthesis</keyword>
<keyword evidence="6 10" id="KW-0443">Lipid metabolism</keyword>
<dbReference type="PANTHER" id="PTHR30309">
    <property type="entry name" value="INNER MEMBRANE PROTEIN YGIH"/>
    <property type="match status" value="1"/>
</dbReference>
<evidence type="ECO:0000256" key="1">
    <source>
        <dbReference type="ARBA" id="ARBA00022475"/>
    </source>
</evidence>
<keyword evidence="9 10" id="KW-1208">Phospholipid metabolism</keyword>
<dbReference type="GO" id="GO:0005886">
    <property type="term" value="C:plasma membrane"/>
    <property type="evidence" value="ECO:0007669"/>
    <property type="project" value="UniProtKB-SubCell"/>
</dbReference>
<evidence type="ECO:0000256" key="6">
    <source>
        <dbReference type="ARBA" id="ARBA00023098"/>
    </source>
</evidence>